<sequence>MGQIRTSNSAVLGRLALHETSASVNYATEDKEVNPHLRVERDWEAPYWTPIAQSNIMTRS</sequence>
<dbReference type="AlphaFoldDB" id="A0A7R9JD04"/>
<accession>A0A7R9JD04</accession>
<dbReference type="EMBL" id="OE184612">
    <property type="protein sequence ID" value="CAD7576740.1"/>
    <property type="molecule type" value="Genomic_DNA"/>
</dbReference>
<protein>
    <submittedName>
        <fullName evidence="1">(California timema) hypothetical protein</fullName>
    </submittedName>
</protein>
<organism evidence="1">
    <name type="scientific">Timema californicum</name>
    <name type="common">California timema</name>
    <name type="synonym">Walking stick</name>
    <dbReference type="NCBI Taxonomy" id="61474"/>
    <lineage>
        <taxon>Eukaryota</taxon>
        <taxon>Metazoa</taxon>
        <taxon>Ecdysozoa</taxon>
        <taxon>Arthropoda</taxon>
        <taxon>Hexapoda</taxon>
        <taxon>Insecta</taxon>
        <taxon>Pterygota</taxon>
        <taxon>Neoptera</taxon>
        <taxon>Polyneoptera</taxon>
        <taxon>Phasmatodea</taxon>
        <taxon>Timematodea</taxon>
        <taxon>Timematoidea</taxon>
        <taxon>Timematidae</taxon>
        <taxon>Timema</taxon>
    </lineage>
</organism>
<proteinExistence type="predicted"/>
<gene>
    <name evidence="1" type="ORF">TCMB3V08_LOCUS9303</name>
</gene>
<name>A0A7R9JD04_TIMCA</name>
<reference evidence="1" key="1">
    <citation type="submission" date="2020-11" db="EMBL/GenBank/DDBJ databases">
        <authorList>
            <person name="Tran Van P."/>
        </authorList>
    </citation>
    <scope>NUCLEOTIDE SEQUENCE</scope>
</reference>
<evidence type="ECO:0000313" key="1">
    <source>
        <dbReference type="EMBL" id="CAD7576740.1"/>
    </source>
</evidence>